<dbReference type="STRING" id="1142394.PSMK_16790"/>
<reference evidence="2 3" key="1">
    <citation type="submission" date="2012-02" db="EMBL/GenBank/DDBJ databases">
        <title>Complete genome sequence of Phycisphaera mikurensis NBRC 102666.</title>
        <authorList>
            <person name="Ankai A."/>
            <person name="Hosoyama A."/>
            <person name="Terui Y."/>
            <person name="Sekine M."/>
            <person name="Fukai R."/>
            <person name="Kato Y."/>
            <person name="Nakamura S."/>
            <person name="Yamada-Narita S."/>
            <person name="Kawakoshi A."/>
            <person name="Fukunaga Y."/>
            <person name="Yamazaki S."/>
            <person name="Fujita N."/>
        </authorList>
    </citation>
    <scope>NUCLEOTIDE SEQUENCE [LARGE SCALE GENOMIC DNA]</scope>
    <source>
        <strain evidence="3">NBRC 102666 / KCTC 22515 / FYK2301M01</strain>
    </source>
</reference>
<keyword evidence="3" id="KW-1185">Reference proteome</keyword>
<keyword evidence="1" id="KW-0812">Transmembrane</keyword>
<feature type="transmembrane region" description="Helical" evidence="1">
    <location>
        <begin position="27"/>
        <end position="51"/>
    </location>
</feature>
<dbReference type="EMBL" id="AP012338">
    <property type="protein sequence ID" value="BAM03838.1"/>
    <property type="molecule type" value="Genomic_DNA"/>
</dbReference>
<feature type="transmembrane region" description="Helical" evidence="1">
    <location>
        <begin position="321"/>
        <end position="343"/>
    </location>
</feature>
<evidence type="ECO:0000313" key="3">
    <source>
        <dbReference type="Proteomes" id="UP000007881"/>
    </source>
</evidence>
<name>I0IF00_PHYMF</name>
<feature type="transmembrane region" description="Helical" evidence="1">
    <location>
        <begin position="98"/>
        <end position="117"/>
    </location>
</feature>
<dbReference type="eggNOG" id="COG1196">
    <property type="taxonomic scope" value="Bacteria"/>
</dbReference>
<organism evidence="2 3">
    <name type="scientific">Phycisphaera mikurensis (strain NBRC 102666 / KCTC 22515 / FYK2301M01)</name>
    <dbReference type="NCBI Taxonomy" id="1142394"/>
    <lineage>
        <taxon>Bacteria</taxon>
        <taxon>Pseudomonadati</taxon>
        <taxon>Planctomycetota</taxon>
        <taxon>Phycisphaerae</taxon>
        <taxon>Phycisphaerales</taxon>
        <taxon>Phycisphaeraceae</taxon>
        <taxon>Phycisphaera</taxon>
    </lineage>
</organism>
<dbReference type="InterPro" id="IPR036259">
    <property type="entry name" value="MFS_trans_sf"/>
</dbReference>
<sequence length="354" mass="35344">MAAAHGSSQRDLHDVPPAKRTRVSWGAIFAGAVVAVAITLLLTLLGVGGGLLTSDAITGADGLGLFAAIWYVISGTCGLLAGGYVAGRLAGSPSPRDAVLHGLTAWGLTTVFAAWLATSLAASLISGATSLAGTAVQATGTAVGGVASGVGSATGQVAGGALSAAGGALGAIDQIPLPDVDWSKYGSMANDLIEKTGADPAQTADEMGDQPVAAAKDFAANVRKWVEGEDSVTQEELIQVVTSNSGVSEAEARKGLDEINSAYTTAKTEATEAYETAKAEASDAYGAAEDRATQAYQTAKTEATEAAQTAYEEGTDALGTAALASFAVLLLGALAASFGASLGRPDEDEFRTRG</sequence>
<proteinExistence type="predicted"/>
<evidence type="ECO:0000313" key="2">
    <source>
        <dbReference type="EMBL" id="BAM03838.1"/>
    </source>
</evidence>
<dbReference type="AlphaFoldDB" id="I0IF00"/>
<feature type="transmembrane region" description="Helical" evidence="1">
    <location>
        <begin position="63"/>
        <end position="86"/>
    </location>
</feature>
<dbReference type="Proteomes" id="UP000007881">
    <property type="component" value="Chromosome"/>
</dbReference>
<dbReference type="SUPFAM" id="SSF103473">
    <property type="entry name" value="MFS general substrate transporter"/>
    <property type="match status" value="1"/>
</dbReference>
<evidence type="ECO:0008006" key="4">
    <source>
        <dbReference type="Google" id="ProtNLM"/>
    </source>
</evidence>
<accession>I0IF00</accession>
<protein>
    <recommendedName>
        <fullName evidence="4">PhnA-like protein</fullName>
    </recommendedName>
</protein>
<keyword evidence="1" id="KW-0472">Membrane</keyword>
<evidence type="ECO:0000256" key="1">
    <source>
        <dbReference type="SAM" id="Phobius"/>
    </source>
</evidence>
<keyword evidence="1" id="KW-1133">Transmembrane helix</keyword>
<dbReference type="HOGENOM" id="CLU_854827_0_0_0"/>
<dbReference type="KEGG" id="phm:PSMK_16790"/>
<gene>
    <name evidence="2" type="ordered locus">PSMK_16790</name>
</gene>